<comment type="caution">
    <text evidence="2">The sequence shown here is derived from an EMBL/GenBank/DDBJ whole genome shotgun (WGS) entry which is preliminary data.</text>
</comment>
<proteinExistence type="predicted"/>
<feature type="region of interest" description="Disordered" evidence="1">
    <location>
        <begin position="1"/>
        <end position="42"/>
    </location>
</feature>
<gene>
    <name evidence="2" type="ORF">AUP40_04400</name>
</gene>
<dbReference type="EMBL" id="LPXL01000056">
    <property type="protein sequence ID" value="KZC97184.1"/>
    <property type="molecule type" value="Genomic_DNA"/>
</dbReference>
<evidence type="ECO:0000313" key="2">
    <source>
        <dbReference type="EMBL" id="KZC97184.1"/>
    </source>
</evidence>
<keyword evidence="3" id="KW-1185">Reference proteome</keyword>
<dbReference type="RefSeq" id="WP_063093002.1">
    <property type="nucleotide sequence ID" value="NZ_JAINWB010000003.1"/>
</dbReference>
<reference evidence="2 3" key="1">
    <citation type="submission" date="2015-12" db="EMBL/GenBank/DDBJ databases">
        <title>Genome sequence of Thalassospira xiamenensis MCCC 1A03005.</title>
        <authorList>
            <person name="Lu L."/>
            <person name="Lai Q."/>
            <person name="Shao Z."/>
            <person name="Qian P."/>
        </authorList>
    </citation>
    <scope>NUCLEOTIDE SEQUENCE [LARGE SCALE GENOMIC DNA]</scope>
    <source>
        <strain evidence="2 3">MCCC 1A03005</strain>
    </source>
</reference>
<accession>A0ABR5XWD8</accession>
<feature type="compositionally biased region" description="Basic and acidic residues" evidence="1">
    <location>
        <begin position="1"/>
        <end position="11"/>
    </location>
</feature>
<dbReference type="InterPro" id="IPR006448">
    <property type="entry name" value="Phage_term_ssu_P27"/>
</dbReference>
<sequence>MARGRKPDIKDNVIPLTVDGRSRDPEARKRESAEQAAALKPSGMPKDVARFWDDVAPALAERNRLDPLFVWSLVELCHCLAKMAEYRDAFRALGETYEVFGRNGKQMKSRPEVAQFNETRRTALRLFAEFGMTPSAARALNSAVGQGDLFDDFDDFASNRVT</sequence>
<dbReference type="Pfam" id="PF05119">
    <property type="entry name" value="Terminase_4"/>
    <property type="match status" value="1"/>
</dbReference>
<name>A0ABR5XWD8_9PROT</name>
<evidence type="ECO:0000256" key="1">
    <source>
        <dbReference type="SAM" id="MobiDB-lite"/>
    </source>
</evidence>
<evidence type="ECO:0000313" key="3">
    <source>
        <dbReference type="Proteomes" id="UP000076167"/>
    </source>
</evidence>
<organism evidence="2 3">
    <name type="scientific">Thalassospira xiamenensis</name>
    <dbReference type="NCBI Taxonomy" id="220697"/>
    <lineage>
        <taxon>Bacteria</taxon>
        <taxon>Pseudomonadati</taxon>
        <taxon>Pseudomonadota</taxon>
        <taxon>Alphaproteobacteria</taxon>
        <taxon>Rhodospirillales</taxon>
        <taxon>Thalassospiraceae</taxon>
        <taxon>Thalassospira</taxon>
    </lineage>
</organism>
<evidence type="ECO:0008006" key="4">
    <source>
        <dbReference type="Google" id="ProtNLM"/>
    </source>
</evidence>
<feature type="compositionally biased region" description="Basic and acidic residues" evidence="1">
    <location>
        <begin position="20"/>
        <end position="33"/>
    </location>
</feature>
<protein>
    <recommendedName>
        <fullName evidence="4">Phage terminase small subunit P27 family</fullName>
    </recommendedName>
</protein>
<dbReference type="Proteomes" id="UP000076167">
    <property type="component" value="Unassembled WGS sequence"/>
</dbReference>